<protein>
    <submittedName>
        <fullName evidence="1">Uncharacterized protein</fullName>
    </submittedName>
</protein>
<sequence length="55" mass="6138">MVRPGRLEEDPTQQHEALPLDIEVTAPQQGPVGCEAIAPQEVRTLTEVVQHHEEQ</sequence>
<organism evidence="1 2">
    <name type="scientific">Maribacter polysiphoniae</name>
    <dbReference type="NCBI Taxonomy" id="429344"/>
    <lineage>
        <taxon>Bacteria</taxon>
        <taxon>Pseudomonadati</taxon>
        <taxon>Bacteroidota</taxon>
        <taxon>Flavobacteriia</taxon>
        <taxon>Flavobacteriales</taxon>
        <taxon>Flavobacteriaceae</taxon>
        <taxon>Maribacter</taxon>
    </lineage>
</organism>
<reference evidence="1 2" key="1">
    <citation type="submission" date="2018-05" db="EMBL/GenBank/DDBJ databases">
        <title>Genomic Encyclopedia of Archaeal and Bacterial Type Strains, Phase II (KMG-II): from individual species to whole genera.</title>
        <authorList>
            <person name="Goeker M."/>
        </authorList>
    </citation>
    <scope>NUCLEOTIDE SEQUENCE [LARGE SCALE GENOMIC DNA]</scope>
    <source>
        <strain evidence="1 2">DSM 23514</strain>
    </source>
</reference>
<dbReference type="AlphaFoldDB" id="A0A316E492"/>
<name>A0A316E492_9FLAO</name>
<proteinExistence type="predicted"/>
<evidence type="ECO:0000313" key="1">
    <source>
        <dbReference type="EMBL" id="PWK24896.1"/>
    </source>
</evidence>
<comment type="caution">
    <text evidence="1">The sequence shown here is derived from an EMBL/GenBank/DDBJ whole genome shotgun (WGS) entry which is preliminary data.</text>
</comment>
<accession>A0A316E492</accession>
<dbReference type="EMBL" id="QGGQ01000002">
    <property type="protein sequence ID" value="PWK24896.1"/>
    <property type="molecule type" value="Genomic_DNA"/>
</dbReference>
<gene>
    <name evidence="1" type="ORF">LX92_01264</name>
</gene>
<dbReference type="Proteomes" id="UP000245667">
    <property type="component" value="Unassembled WGS sequence"/>
</dbReference>
<evidence type="ECO:0000313" key="2">
    <source>
        <dbReference type="Proteomes" id="UP000245667"/>
    </source>
</evidence>